<dbReference type="EMBL" id="JAJEPW010000019">
    <property type="protein sequence ID" value="MCC2129455.1"/>
    <property type="molecule type" value="Genomic_DNA"/>
</dbReference>
<comment type="caution">
    <text evidence="2">The sequence shown here is derived from an EMBL/GenBank/DDBJ whole genome shotgun (WGS) entry which is preliminary data.</text>
</comment>
<gene>
    <name evidence="2" type="ORF">LKD37_08005</name>
</gene>
<dbReference type="RefSeq" id="WP_302928735.1">
    <property type="nucleotide sequence ID" value="NZ_JAJEPW010000019.1"/>
</dbReference>
<dbReference type="InterPro" id="IPR006119">
    <property type="entry name" value="Resolv_N"/>
</dbReference>
<dbReference type="InterPro" id="IPR025378">
    <property type="entry name" value="DUF4368"/>
</dbReference>
<feature type="domain" description="Recombinase" evidence="1">
    <location>
        <begin position="161"/>
        <end position="305"/>
    </location>
</feature>
<dbReference type="PROSITE" id="PS51737">
    <property type="entry name" value="RECOMBINASE_DNA_BIND"/>
    <property type="match status" value="1"/>
</dbReference>
<evidence type="ECO:0000259" key="1">
    <source>
        <dbReference type="PROSITE" id="PS51737"/>
    </source>
</evidence>
<keyword evidence="3" id="KW-1185">Reference proteome</keyword>
<protein>
    <submittedName>
        <fullName evidence="2">Recombinase family protein</fullName>
    </submittedName>
</protein>
<dbReference type="AlphaFoldDB" id="A0AAE3DEF7"/>
<dbReference type="GO" id="GO:0000150">
    <property type="term" value="F:DNA strand exchange activity"/>
    <property type="evidence" value="ECO:0007669"/>
    <property type="project" value="InterPro"/>
</dbReference>
<organism evidence="2 3">
    <name type="scientific">Brotocaccenecus cirricatena</name>
    <dbReference type="NCBI Taxonomy" id="3064195"/>
    <lineage>
        <taxon>Bacteria</taxon>
        <taxon>Bacillati</taxon>
        <taxon>Bacillota</taxon>
        <taxon>Clostridia</taxon>
        <taxon>Eubacteriales</taxon>
        <taxon>Oscillospiraceae</taxon>
        <taxon>Brotocaccenecus</taxon>
    </lineage>
</organism>
<dbReference type="Pfam" id="PF07508">
    <property type="entry name" value="Recombinase"/>
    <property type="match status" value="1"/>
</dbReference>
<dbReference type="PANTHER" id="PTHR30461">
    <property type="entry name" value="DNA-INVERTASE FROM LAMBDOID PROPHAGE"/>
    <property type="match status" value="1"/>
</dbReference>
<name>A0AAE3DEF7_9FIRM</name>
<dbReference type="SUPFAM" id="SSF53041">
    <property type="entry name" value="Resolvase-like"/>
    <property type="match status" value="1"/>
</dbReference>
<dbReference type="InterPro" id="IPR050639">
    <property type="entry name" value="SSR_resolvase"/>
</dbReference>
<sequence length="566" mass="64476">MRNHVQLADAYYRLSDEERKYGESASITNQRTIVREYCERHGIILVEEFVDDGFSGGNFERPGFQAMLEHLRTGKANMVITKDLSRLGRDMTESSHYAERYFPEHGIRYLAPGSNFDSQEDNLMAPFQFAMNDVYLRDTSRKVKQTLNTKRNNGKYVACPPYGYRKAERTTDQLVPDENTAPVVKKIFDLAASGQSCRSIAIRLNEACIMPPLKYRVECRDNFTERGAQRASDEWNYTTVKRILRNRVYLGHTLLGKSRKVSVKSKKKVIVPEEEWVFTKDTHQALVTQEQFDLAAHFMGENTKANGANPAFRHSIFGGIAYCACCGAAMCSGGSVYNGERAKYWYLVCNNLSSRAQTRCLRGARIRYDDLMEVVRCDLNKLLAFGEDEIRTITENAVEQANASLGGEEPAVQIENIDKQTARLKKMIERSYRDNIAGMLSDDIHEEMVKKFGIEIDELTVRRKKLVAGETTAKEIRSAYGLFFDLAKRYTCVETLDRDILHTFVERIEIGEKILPEGRKVAGPRTPYRQSIRIFYRFIGEASGDSLRQVQANRDREETVGAAGAF</sequence>
<dbReference type="Gene3D" id="3.40.50.1390">
    <property type="entry name" value="Resolvase, N-terminal catalytic domain"/>
    <property type="match status" value="1"/>
</dbReference>
<dbReference type="Gene3D" id="3.90.1750.20">
    <property type="entry name" value="Putative Large Serine Recombinase, Chain B, Domain 2"/>
    <property type="match status" value="1"/>
</dbReference>
<reference evidence="2" key="1">
    <citation type="submission" date="2021-10" db="EMBL/GenBank/DDBJ databases">
        <title>Anaerobic single-cell dispensing facilitates the cultivation of human gut bacteria.</title>
        <authorList>
            <person name="Afrizal A."/>
        </authorList>
    </citation>
    <scope>NUCLEOTIDE SEQUENCE</scope>
    <source>
        <strain evidence="2">CLA-AA-H272</strain>
    </source>
</reference>
<accession>A0AAE3DEF7</accession>
<proteinExistence type="predicted"/>
<dbReference type="Proteomes" id="UP001199319">
    <property type="component" value="Unassembled WGS sequence"/>
</dbReference>
<evidence type="ECO:0000313" key="3">
    <source>
        <dbReference type="Proteomes" id="UP001199319"/>
    </source>
</evidence>
<dbReference type="InterPro" id="IPR036162">
    <property type="entry name" value="Resolvase-like_N_sf"/>
</dbReference>
<dbReference type="Pfam" id="PF14287">
    <property type="entry name" value="DUF4368"/>
    <property type="match status" value="1"/>
</dbReference>
<dbReference type="InterPro" id="IPR011109">
    <property type="entry name" value="DNA_bind_recombinase_dom"/>
</dbReference>
<dbReference type="SMART" id="SM00857">
    <property type="entry name" value="Resolvase"/>
    <property type="match status" value="1"/>
</dbReference>
<dbReference type="Pfam" id="PF00239">
    <property type="entry name" value="Resolvase"/>
    <property type="match status" value="1"/>
</dbReference>
<dbReference type="PANTHER" id="PTHR30461:SF23">
    <property type="entry name" value="DNA RECOMBINASE-RELATED"/>
    <property type="match status" value="1"/>
</dbReference>
<dbReference type="InterPro" id="IPR038109">
    <property type="entry name" value="DNA_bind_recomb_sf"/>
</dbReference>
<dbReference type="GO" id="GO:0003677">
    <property type="term" value="F:DNA binding"/>
    <property type="evidence" value="ECO:0007669"/>
    <property type="project" value="InterPro"/>
</dbReference>
<evidence type="ECO:0000313" key="2">
    <source>
        <dbReference type="EMBL" id="MCC2129455.1"/>
    </source>
</evidence>